<dbReference type="AlphaFoldDB" id="A0A8S2FSL2"/>
<evidence type="ECO:0000313" key="3">
    <source>
        <dbReference type="Proteomes" id="UP000677228"/>
    </source>
</evidence>
<accession>A0A8S2FSL2</accession>
<comment type="caution">
    <text evidence="1">The sequence shown here is derived from an EMBL/GenBank/DDBJ whole genome shotgun (WGS) entry which is preliminary data.</text>
</comment>
<evidence type="ECO:0000313" key="2">
    <source>
        <dbReference type="EMBL" id="CAF4337459.1"/>
    </source>
</evidence>
<reference evidence="1" key="1">
    <citation type="submission" date="2021-02" db="EMBL/GenBank/DDBJ databases">
        <authorList>
            <person name="Nowell W R."/>
        </authorList>
    </citation>
    <scope>NUCLEOTIDE SEQUENCE</scope>
</reference>
<proteinExistence type="predicted"/>
<evidence type="ECO:0000313" key="1">
    <source>
        <dbReference type="EMBL" id="CAF1547975.1"/>
    </source>
</evidence>
<name>A0A8S2FSL2_9BILA</name>
<dbReference type="Proteomes" id="UP000682733">
    <property type="component" value="Unassembled WGS sequence"/>
</dbReference>
<dbReference type="Proteomes" id="UP000677228">
    <property type="component" value="Unassembled WGS sequence"/>
</dbReference>
<sequence length="181" mass="22081">LASNSDLSSNLIQYQRQSCNITLRRLHIRLNQTCFLENLVEYVPNLEQMSFEFYSSLKFNSLWKSNVETLKKSNENWFKKIPKLQYFSLKTFIFEDMEFVYLKWLLNNFNYVEKLQLHLKKRYACFNKSDLMMSSEILFKMRLYKGIDIPFRNVTKIQFGTCFDRMNVKRKYHLYDIYIET</sequence>
<organism evidence="1 3">
    <name type="scientific">Didymodactylos carnosus</name>
    <dbReference type="NCBI Taxonomy" id="1234261"/>
    <lineage>
        <taxon>Eukaryota</taxon>
        <taxon>Metazoa</taxon>
        <taxon>Spiralia</taxon>
        <taxon>Gnathifera</taxon>
        <taxon>Rotifera</taxon>
        <taxon>Eurotatoria</taxon>
        <taxon>Bdelloidea</taxon>
        <taxon>Philodinida</taxon>
        <taxon>Philodinidae</taxon>
        <taxon>Didymodactylos</taxon>
    </lineage>
</organism>
<gene>
    <name evidence="1" type="ORF">OVA965_LOCUS39128</name>
    <name evidence="2" type="ORF">TMI583_LOCUS40394</name>
</gene>
<feature type="non-terminal residue" evidence="1">
    <location>
        <position position="1"/>
    </location>
</feature>
<dbReference type="EMBL" id="CAJOBA010062349">
    <property type="protein sequence ID" value="CAF4337459.1"/>
    <property type="molecule type" value="Genomic_DNA"/>
</dbReference>
<protein>
    <submittedName>
        <fullName evidence="1">Uncharacterized protein</fullName>
    </submittedName>
</protein>
<dbReference type="EMBL" id="CAJNOK010039925">
    <property type="protein sequence ID" value="CAF1547975.1"/>
    <property type="molecule type" value="Genomic_DNA"/>
</dbReference>